<dbReference type="OrthoDB" id="6149650at2759"/>
<sequence length="540" mass="60607">MSDRKYGIEVYPVRTFEFQQKIAAICKDRKDSWASDVFAKLEYAQDLPASDAFYHQKCSVNFRTGKINLLEHQIENEKTRVKKLQILKQKKRDIIKTAAKLIKSDIKSMEFSRSVYSSPATIASCEENIAYLPDSLKQLLGGIFSEKDCDLKVAAIGKSIMQATRPRSLIAPLQLGLGVQMHHHFGSKFLLDTLYQLGFSSSYKKVQKHGVNSALQSNDSPQKLEGRCIQHVADNVDHNIRTLDGHGTFHGMGIIAGITPGYNHKTIVQRLNVSLDDIKQIGTIDLHQYNFDRTSKLSLKFESLAVQHSDSLPDNLSLLCSTLWPKKKIGWSAMCNLVQDGAYPGKSIIVFLPMIDLEPGNLSCIFSTMKFVCNAAFKYRANPMLTFDQPLYWKTLTIIDNEPKERDLKSIVLRLGGFHLKMSFMVSISNIMSGSGLAELMETVYAPNAVSHMLTGKAVARAVRGHFLIYNALTSLLMCEQFQVSSAVLKDNDIENGEHVSFLEETSGDMISETDIEDSENHSQNTFPQDLNELIIELCF</sequence>
<evidence type="ECO:0000313" key="1">
    <source>
        <dbReference type="EMBL" id="CAC5375562.1"/>
    </source>
</evidence>
<dbReference type="AlphaFoldDB" id="A0A6J8AX34"/>
<proteinExistence type="predicted"/>
<dbReference type="PANTHER" id="PTHR46704:SF1">
    <property type="entry name" value="TELOMERE LENGTH REGULATION PROTEIN TEL2 HOMOLOG"/>
    <property type="match status" value="1"/>
</dbReference>
<accession>A0A6J8AX34</accession>
<protein>
    <submittedName>
        <fullName evidence="1">Uncharacterized protein</fullName>
    </submittedName>
</protein>
<evidence type="ECO:0000313" key="2">
    <source>
        <dbReference type="Proteomes" id="UP000507470"/>
    </source>
</evidence>
<dbReference type="PANTHER" id="PTHR46704">
    <property type="entry name" value="CXC DOMAIN-CONTAINING PROTEIN-RELATED"/>
    <property type="match status" value="1"/>
</dbReference>
<name>A0A6J8AX34_MYTCO</name>
<keyword evidence="2" id="KW-1185">Reference proteome</keyword>
<dbReference type="Proteomes" id="UP000507470">
    <property type="component" value="Unassembled WGS sequence"/>
</dbReference>
<reference evidence="1 2" key="1">
    <citation type="submission" date="2020-06" db="EMBL/GenBank/DDBJ databases">
        <authorList>
            <person name="Li R."/>
            <person name="Bekaert M."/>
        </authorList>
    </citation>
    <scope>NUCLEOTIDE SEQUENCE [LARGE SCALE GENOMIC DNA]</scope>
    <source>
        <strain evidence="2">wild</strain>
    </source>
</reference>
<gene>
    <name evidence="1" type="ORF">MCOR_12519</name>
</gene>
<dbReference type="EMBL" id="CACVKT020002154">
    <property type="protein sequence ID" value="CAC5375562.1"/>
    <property type="molecule type" value="Genomic_DNA"/>
</dbReference>
<organism evidence="1 2">
    <name type="scientific">Mytilus coruscus</name>
    <name type="common">Sea mussel</name>
    <dbReference type="NCBI Taxonomy" id="42192"/>
    <lineage>
        <taxon>Eukaryota</taxon>
        <taxon>Metazoa</taxon>
        <taxon>Spiralia</taxon>
        <taxon>Lophotrochozoa</taxon>
        <taxon>Mollusca</taxon>
        <taxon>Bivalvia</taxon>
        <taxon>Autobranchia</taxon>
        <taxon>Pteriomorphia</taxon>
        <taxon>Mytilida</taxon>
        <taxon>Mytiloidea</taxon>
        <taxon>Mytilidae</taxon>
        <taxon>Mytilinae</taxon>
        <taxon>Mytilus</taxon>
    </lineage>
</organism>